<dbReference type="Pfam" id="PF00593">
    <property type="entry name" value="TonB_dep_Rec_b-barrel"/>
    <property type="match status" value="1"/>
</dbReference>
<evidence type="ECO:0000256" key="9">
    <source>
        <dbReference type="ARBA" id="ARBA00023136"/>
    </source>
</evidence>
<dbReference type="InterPro" id="IPR036942">
    <property type="entry name" value="Beta-barrel_TonB_sf"/>
</dbReference>
<keyword evidence="10 11" id="KW-0998">Cell outer membrane</keyword>
<dbReference type="SUPFAM" id="SSF56935">
    <property type="entry name" value="Porins"/>
    <property type="match status" value="1"/>
</dbReference>
<protein>
    <submittedName>
        <fullName evidence="15">Outer membrane receptor for ferrienterochelin and colicins</fullName>
    </submittedName>
</protein>
<organism evidence="15 16">
    <name type="scientific">Sphingomonas carotinifaciens</name>
    <dbReference type="NCBI Taxonomy" id="1166323"/>
    <lineage>
        <taxon>Bacteria</taxon>
        <taxon>Pseudomonadati</taxon>
        <taxon>Pseudomonadota</taxon>
        <taxon>Alphaproteobacteria</taxon>
        <taxon>Sphingomonadales</taxon>
        <taxon>Sphingomonadaceae</taxon>
        <taxon>Sphingomonas</taxon>
    </lineage>
</organism>
<keyword evidence="6" id="KW-0408">Iron</keyword>
<evidence type="ECO:0000256" key="1">
    <source>
        <dbReference type="ARBA" id="ARBA00004571"/>
    </source>
</evidence>
<evidence type="ECO:0000259" key="14">
    <source>
        <dbReference type="Pfam" id="PF07715"/>
    </source>
</evidence>
<keyword evidence="3 11" id="KW-1134">Transmembrane beta strand</keyword>
<keyword evidence="16" id="KW-1185">Reference proteome</keyword>
<dbReference type="InterPro" id="IPR012910">
    <property type="entry name" value="Plug_dom"/>
</dbReference>
<dbReference type="PROSITE" id="PS52016">
    <property type="entry name" value="TONB_DEPENDENT_REC_3"/>
    <property type="match status" value="1"/>
</dbReference>
<feature type="domain" description="TonB-dependent receptor-like beta-barrel" evidence="13">
    <location>
        <begin position="240"/>
        <end position="664"/>
    </location>
</feature>
<dbReference type="InterPro" id="IPR039426">
    <property type="entry name" value="TonB-dep_rcpt-like"/>
</dbReference>
<evidence type="ECO:0000259" key="13">
    <source>
        <dbReference type="Pfam" id="PF00593"/>
    </source>
</evidence>
<keyword evidence="7" id="KW-0406">Ion transport</keyword>
<evidence type="ECO:0000256" key="8">
    <source>
        <dbReference type="ARBA" id="ARBA00023077"/>
    </source>
</evidence>
<keyword evidence="8 12" id="KW-0798">TonB box</keyword>
<keyword evidence="2 11" id="KW-0813">Transport</keyword>
<name>A0A1G7PNA0_9SPHN</name>
<keyword evidence="4" id="KW-0410">Iron transport</keyword>
<dbReference type="CDD" id="cd01347">
    <property type="entry name" value="ligand_gated_channel"/>
    <property type="match status" value="1"/>
</dbReference>
<dbReference type="EMBL" id="FNBI01000007">
    <property type="protein sequence ID" value="SDF87698.1"/>
    <property type="molecule type" value="Genomic_DNA"/>
</dbReference>
<evidence type="ECO:0000256" key="2">
    <source>
        <dbReference type="ARBA" id="ARBA00022448"/>
    </source>
</evidence>
<evidence type="ECO:0000313" key="16">
    <source>
        <dbReference type="Proteomes" id="UP000323502"/>
    </source>
</evidence>
<dbReference type="AlphaFoldDB" id="A0A1G7PNA0"/>
<dbReference type="PANTHER" id="PTHR32552:SF81">
    <property type="entry name" value="TONB-DEPENDENT OUTER MEMBRANE RECEPTOR"/>
    <property type="match status" value="1"/>
</dbReference>
<evidence type="ECO:0000313" key="15">
    <source>
        <dbReference type="EMBL" id="SDF87698.1"/>
    </source>
</evidence>
<keyword evidence="9 11" id="KW-0472">Membrane</keyword>
<comment type="subcellular location">
    <subcellularLocation>
        <location evidence="1 11">Cell outer membrane</location>
        <topology evidence="1 11">Multi-pass membrane protein</topology>
    </subcellularLocation>
</comment>
<accession>A0A1G7PNA0</accession>
<evidence type="ECO:0000256" key="7">
    <source>
        <dbReference type="ARBA" id="ARBA00023065"/>
    </source>
</evidence>
<dbReference type="Pfam" id="PF07715">
    <property type="entry name" value="Plug"/>
    <property type="match status" value="1"/>
</dbReference>
<keyword evidence="15" id="KW-0675">Receptor</keyword>
<evidence type="ECO:0000256" key="5">
    <source>
        <dbReference type="ARBA" id="ARBA00022692"/>
    </source>
</evidence>
<dbReference type="InterPro" id="IPR000531">
    <property type="entry name" value="Beta-barrel_TonB"/>
</dbReference>
<evidence type="ECO:0000256" key="6">
    <source>
        <dbReference type="ARBA" id="ARBA00023004"/>
    </source>
</evidence>
<dbReference type="PANTHER" id="PTHR32552">
    <property type="entry name" value="FERRICHROME IRON RECEPTOR-RELATED"/>
    <property type="match status" value="1"/>
</dbReference>
<evidence type="ECO:0000256" key="4">
    <source>
        <dbReference type="ARBA" id="ARBA00022496"/>
    </source>
</evidence>
<gene>
    <name evidence="15" type="ORF">SAMN05216557_1076</name>
</gene>
<dbReference type="GO" id="GO:0006826">
    <property type="term" value="P:iron ion transport"/>
    <property type="evidence" value="ECO:0007669"/>
    <property type="project" value="UniProtKB-KW"/>
</dbReference>
<feature type="domain" description="TonB-dependent receptor plug" evidence="14">
    <location>
        <begin position="63"/>
        <end position="168"/>
    </location>
</feature>
<dbReference type="GO" id="GO:0009279">
    <property type="term" value="C:cell outer membrane"/>
    <property type="evidence" value="ECO:0007669"/>
    <property type="project" value="UniProtKB-SubCell"/>
</dbReference>
<keyword evidence="5 11" id="KW-0812">Transmembrane</keyword>
<sequence>MKLMSKTRMMASCSASVLLLTLASPAFAQAGATQAERNQPVSTSAGAPDDIVVTARKREERALDVPIALSAVTGETLERRGADNLADFLQEAPGVGIYDQGNGQQKITIRGISTSLGANENGYYLDDLPFTGVTVPISPDVRAWDLDRVEVLRGPQGTLFGEGSMGGTVRILTKGADLNEWEAKGTSFLSSTEDGGTNRGIKGAFNAPIIPGVLAVRVAGTAEHFDGWIDNPTAGTSNVNKQDFTTFRAKARFDPTDRLSITGSYWKYRADLPGGNNQATDEGNQSLALTLGASTRYELYGATARYDFGGAALFYGYAHNSFDSIQSGTYLGGTITAPIGIDVDSHEVRLSSNGSGRLQWTIGGYLRNALRQDATVFALFGLDSRDRTKSDAKAVFGEATYELPSLNVDLTAGLRYYEEKRSGTEFTGTVGTAKPEDTYMSWNPRFSVAWHPSDRSTIYASAAKGFRPGQLQPLTAVALAGISGITLPATLKQDYLWTYEVGAKADLFDRLLTVEGAVYYTDWNDVTVRFPIGTTGFNGLINSNGTHTKGVELSAVVRPFRGLSLSASGAYNDAEYTGAVAGTGIVDGTPVDDVAKFTANASADYRTNISEAVAAFGRVGWQHSSPRTNQTFSIYRAGDTIDLVDARIGFDLANLSIAAFVDNLTNERGALSFRTVTPLTATLNDIIAVRTRPRTIGLELTARFGGSVR</sequence>
<dbReference type="RefSeq" id="WP_235904107.1">
    <property type="nucleotide sequence ID" value="NZ_FNBI01000007.1"/>
</dbReference>
<dbReference type="Gene3D" id="2.40.170.20">
    <property type="entry name" value="TonB-dependent receptor, beta-barrel domain"/>
    <property type="match status" value="1"/>
</dbReference>
<reference evidence="15 16" key="1">
    <citation type="submission" date="2016-10" db="EMBL/GenBank/DDBJ databases">
        <authorList>
            <person name="Varghese N."/>
            <person name="Submissions S."/>
        </authorList>
    </citation>
    <scope>NUCLEOTIDE SEQUENCE [LARGE SCALE GENOMIC DNA]</scope>
    <source>
        <strain evidence="15 16">S7-754</strain>
    </source>
</reference>
<evidence type="ECO:0000256" key="10">
    <source>
        <dbReference type="ARBA" id="ARBA00023237"/>
    </source>
</evidence>
<evidence type="ECO:0000256" key="3">
    <source>
        <dbReference type="ARBA" id="ARBA00022452"/>
    </source>
</evidence>
<proteinExistence type="inferred from homology"/>
<evidence type="ECO:0000256" key="12">
    <source>
        <dbReference type="RuleBase" id="RU003357"/>
    </source>
</evidence>
<comment type="similarity">
    <text evidence="11 12">Belongs to the TonB-dependent receptor family.</text>
</comment>
<dbReference type="Proteomes" id="UP000323502">
    <property type="component" value="Unassembled WGS sequence"/>
</dbReference>
<evidence type="ECO:0000256" key="11">
    <source>
        <dbReference type="PROSITE-ProRule" id="PRU01360"/>
    </source>
</evidence>